<accession>A0A6J5B6W6</accession>
<evidence type="ECO:0000313" key="3">
    <source>
        <dbReference type="Proteomes" id="UP000494205"/>
    </source>
</evidence>
<dbReference type="Proteomes" id="UP000494205">
    <property type="component" value="Unassembled WGS sequence"/>
</dbReference>
<dbReference type="EMBL" id="CADIJZ010000011">
    <property type="protein sequence ID" value="CAB3693772.1"/>
    <property type="molecule type" value="Genomic_DNA"/>
</dbReference>
<gene>
    <name evidence="2" type="ORF">LMG27174_03305</name>
</gene>
<evidence type="ECO:0000313" key="2">
    <source>
        <dbReference type="EMBL" id="CAB3693772.1"/>
    </source>
</evidence>
<proteinExistence type="predicted"/>
<organism evidence="2 3">
    <name type="scientific">Paraburkholderia rhynchosiae</name>
    <dbReference type="NCBI Taxonomy" id="487049"/>
    <lineage>
        <taxon>Bacteria</taxon>
        <taxon>Pseudomonadati</taxon>
        <taxon>Pseudomonadota</taxon>
        <taxon>Betaproteobacteria</taxon>
        <taxon>Burkholderiales</taxon>
        <taxon>Burkholderiaceae</taxon>
        <taxon>Paraburkholderia</taxon>
    </lineage>
</organism>
<feature type="compositionally biased region" description="Basic and acidic residues" evidence="1">
    <location>
        <begin position="80"/>
        <end position="110"/>
    </location>
</feature>
<reference evidence="2 3" key="1">
    <citation type="submission" date="2020-04" db="EMBL/GenBank/DDBJ databases">
        <authorList>
            <person name="De Canck E."/>
        </authorList>
    </citation>
    <scope>NUCLEOTIDE SEQUENCE [LARGE SCALE GENOMIC DNA]</scope>
    <source>
        <strain evidence="2 3">LMG 27174</strain>
    </source>
</reference>
<protein>
    <submittedName>
        <fullName evidence="2">Uncharacterized protein</fullName>
    </submittedName>
</protein>
<name>A0A6J5B6W6_9BURK</name>
<feature type="region of interest" description="Disordered" evidence="1">
    <location>
        <begin position="76"/>
        <end position="110"/>
    </location>
</feature>
<evidence type="ECO:0000256" key="1">
    <source>
        <dbReference type="SAM" id="MobiDB-lite"/>
    </source>
</evidence>
<dbReference type="AlphaFoldDB" id="A0A6J5B6W6"/>
<sequence>MQLSAGHRTGYVMKAHITGPACAPRHNQPTTATAANVARPRYQRHVRAPHALFAAPVDLLTLVIADAIKRKAQAEIQRPALHDAYEMPVSRDRNGERDADIRRREFDEMD</sequence>